<evidence type="ECO:0000313" key="2">
    <source>
        <dbReference type="Proteomes" id="UP000786989"/>
    </source>
</evidence>
<dbReference type="Proteomes" id="UP000786989">
    <property type="component" value="Unassembled WGS sequence"/>
</dbReference>
<gene>
    <name evidence="1" type="ORF">K8U77_03145</name>
</gene>
<dbReference type="EMBL" id="DYWI01000047">
    <property type="protein sequence ID" value="HJF65100.1"/>
    <property type="molecule type" value="Genomic_DNA"/>
</dbReference>
<reference evidence="1" key="1">
    <citation type="journal article" date="2021" name="PeerJ">
        <title>Extensive microbial diversity within the chicken gut microbiome revealed by metagenomics and culture.</title>
        <authorList>
            <person name="Gilroy R."/>
            <person name="Ravi A."/>
            <person name="Getino M."/>
            <person name="Pursley I."/>
            <person name="Horton D.L."/>
            <person name="Alikhan N.F."/>
            <person name="Baker D."/>
            <person name="Gharbi K."/>
            <person name="Hall N."/>
            <person name="Watson M."/>
            <person name="Adriaenssens E.M."/>
            <person name="Foster-Nyarko E."/>
            <person name="Jarju S."/>
            <person name="Secka A."/>
            <person name="Antonio M."/>
            <person name="Oren A."/>
            <person name="Chaudhuri R.R."/>
            <person name="La Ragione R."/>
            <person name="Hildebrand F."/>
            <person name="Pallen M.J."/>
        </authorList>
    </citation>
    <scope>NUCLEOTIDE SEQUENCE</scope>
    <source>
        <strain evidence="1">ChiGjej6B6-11269</strain>
    </source>
</reference>
<accession>A0A9D3A167</accession>
<reference evidence="1" key="2">
    <citation type="submission" date="2021-09" db="EMBL/GenBank/DDBJ databases">
        <authorList>
            <person name="Gilroy R."/>
        </authorList>
    </citation>
    <scope>NUCLEOTIDE SEQUENCE</scope>
    <source>
        <strain evidence="1">ChiGjej6B6-11269</strain>
    </source>
</reference>
<protein>
    <submittedName>
        <fullName evidence="1">Uncharacterized protein</fullName>
    </submittedName>
</protein>
<comment type="caution">
    <text evidence="1">The sequence shown here is derived from an EMBL/GenBank/DDBJ whole genome shotgun (WGS) entry which is preliminary data.</text>
</comment>
<organism evidence="1 2">
    <name type="scientific">Slackia equolifaciens</name>
    <dbReference type="NCBI Taxonomy" id="498718"/>
    <lineage>
        <taxon>Bacteria</taxon>
        <taxon>Bacillati</taxon>
        <taxon>Actinomycetota</taxon>
        <taxon>Coriobacteriia</taxon>
        <taxon>Eggerthellales</taxon>
        <taxon>Eggerthellaceae</taxon>
        <taxon>Slackia</taxon>
    </lineage>
</organism>
<evidence type="ECO:0000313" key="1">
    <source>
        <dbReference type="EMBL" id="HJF65100.1"/>
    </source>
</evidence>
<sequence length="107" mass="11506">MTMLIVIAVKMPKNFGKEKPAGREGDASARRVAKQLSTMRGKGGEFTIVGPWCHAGVSSVTGSPAVIGIVEDVDDEWVLLRTKGKGAGTQRLVRISEISKIEELVEK</sequence>
<dbReference type="AlphaFoldDB" id="A0A9D3A167"/>
<name>A0A9D3A167_9ACTN</name>
<proteinExistence type="predicted"/>